<reference evidence="5" key="1">
    <citation type="submission" date="2017-05" db="EMBL/GenBank/DDBJ databases">
        <title>The Genome Sequence of EEnterococcus faecalis 9F2_4866.</title>
        <authorList>
            <consortium name="The Broad Institute Genomics Platform"/>
            <consortium name="The Broad Institute Genomic Center for Infectious Diseases"/>
            <person name="Earl A."/>
            <person name="Manson A."/>
            <person name="Schwartman J."/>
            <person name="Gilmore M."/>
            <person name="Abouelleil A."/>
            <person name="Cao P."/>
            <person name="Chapman S."/>
            <person name="Cusick C."/>
            <person name="Shea T."/>
            <person name="Young S."/>
            <person name="Neafsey D."/>
            <person name="Nusbaum C."/>
            <person name="Birren B."/>
        </authorList>
    </citation>
    <scope>NUCLEOTIDE SEQUENCE [LARGE SCALE GENOMIC DNA]</scope>
    <source>
        <strain evidence="5">7F3_DIV0205</strain>
    </source>
</reference>
<organism evidence="4 5">
    <name type="scientific">Candidatus Enterococcus palustris</name>
    <dbReference type="NCBI Taxonomy" id="1834189"/>
    <lineage>
        <taxon>Bacteria</taxon>
        <taxon>Bacillati</taxon>
        <taxon>Bacillota</taxon>
        <taxon>Bacilli</taxon>
        <taxon>Lactobacillales</taxon>
        <taxon>Enterococcaceae</taxon>
        <taxon>Enterococcus</taxon>
    </lineage>
</organism>
<dbReference type="GO" id="GO:0003955">
    <property type="term" value="F:NAD(P)H dehydrogenase (quinone) activity"/>
    <property type="evidence" value="ECO:0007669"/>
    <property type="project" value="TreeGrafter"/>
</dbReference>
<evidence type="ECO:0000256" key="1">
    <source>
        <dbReference type="ARBA" id="ARBA00006252"/>
    </source>
</evidence>
<dbReference type="AlphaFoldDB" id="A0AAQ3Y801"/>
<dbReference type="PANTHER" id="PTHR10204:SF34">
    <property type="entry name" value="NAD(P)H DEHYDROGENASE [QUINONE] 1 ISOFORM 1"/>
    <property type="match status" value="1"/>
</dbReference>
<feature type="domain" description="Flavodoxin-like fold" evidence="3">
    <location>
        <begin position="1"/>
        <end position="181"/>
    </location>
</feature>
<gene>
    <name evidence="4" type="ORF">A5821_003051</name>
</gene>
<evidence type="ECO:0000256" key="2">
    <source>
        <dbReference type="ARBA" id="ARBA00023002"/>
    </source>
</evidence>
<evidence type="ECO:0000313" key="4">
    <source>
        <dbReference type="EMBL" id="WYK01914.1"/>
    </source>
</evidence>
<dbReference type="InterPro" id="IPR003680">
    <property type="entry name" value="Flavodoxin_fold"/>
</dbReference>
<name>A0AAQ3Y801_9ENTE</name>
<dbReference type="PANTHER" id="PTHR10204">
    <property type="entry name" value="NAD P H OXIDOREDUCTASE-RELATED"/>
    <property type="match status" value="1"/>
</dbReference>
<dbReference type="Pfam" id="PF02525">
    <property type="entry name" value="Flavodoxin_2"/>
    <property type="match status" value="1"/>
</dbReference>
<sequence length="185" mass="21319">MKTTILYAHPWEGSYNHAILEKLQQRLAAEGTEYQLIDLNKEHFDPVFSAKDLALFSKGETTDPLVHQYQKILGETSELFIIAPTWWYEFPAIIKGFFDKVMLKNIAYDDSGISLKGLFTNIKTTTIINTGTAPKWYLKYVKGNYVKTVFIKGTLKDIGIKNVKWKYIDLNKASEDKRKQFLAQV</sequence>
<accession>A0AAQ3Y801</accession>
<dbReference type="InterPro" id="IPR051545">
    <property type="entry name" value="NAD(P)H_dehydrogenase_qn"/>
</dbReference>
<dbReference type="EMBL" id="CP147244">
    <property type="protein sequence ID" value="WYK01914.1"/>
    <property type="molecule type" value="Genomic_DNA"/>
</dbReference>
<dbReference type="RefSeq" id="WP_086315562.1">
    <property type="nucleotide sequence ID" value="NZ_CP147244.1"/>
</dbReference>
<dbReference type="InterPro" id="IPR029039">
    <property type="entry name" value="Flavoprotein-like_sf"/>
</dbReference>
<keyword evidence="2" id="KW-0560">Oxidoreductase</keyword>
<keyword evidence="5" id="KW-1185">Reference proteome</keyword>
<protein>
    <recommendedName>
        <fullName evidence="3">Flavodoxin-like fold domain-containing protein</fullName>
    </recommendedName>
</protein>
<reference evidence="4 5" key="2">
    <citation type="submission" date="2024-03" db="EMBL/GenBank/DDBJ databases">
        <title>The Genome Sequence of Enterococcus sp. DIV0205d.</title>
        <authorList>
            <consortium name="The Broad Institute Genomics Platform"/>
            <consortium name="The Broad Institute Microbial Omics Core"/>
            <consortium name="The Broad Institute Genomic Center for Infectious Diseases"/>
            <person name="Earl A."/>
            <person name="Manson A."/>
            <person name="Gilmore M."/>
            <person name="Schwartman J."/>
            <person name="Shea T."/>
            <person name="Abouelleil A."/>
            <person name="Cao P."/>
            <person name="Chapman S."/>
            <person name="Cusick C."/>
            <person name="Young S."/>
            <person name="Neafsey D."/>
            <person name="Nusbaum C."/>
            <person name="Birren B."/>
        </authorList>
    </citation>
    <scope>NUCLEOTIDE SEQUENCE [LARGE SCALE GENOMIC DNA]</scope>
    <source>
        <strain evidence="4 5">7F3_DIV0205</strain>
    </source>
</reference>
<dbReference type="SUPFAM" id="SSF52218">
    <property type="entry name" value="Flavoproteins"/>
    <property type="match status" value="1"/>
</dbReference>
<evidence type="ECO:0000259" key="3">
    <source>
        <dbReference type="Pfam" id="PF02525"/>
    </source>
</evidence>
<proteinExistence type="inferred from homology"/>
<comment type="similarity">
    <text evidence="1">Belongs to the NAD(P)H dehydrogenase (quinone) family.</text>
</comment>
<dbReference type="Gene3D" id="3.40.50.360">
    <property type="match status" value="1"/>
</dbReference>
<dbReference type="Proteomes" id="UP000194948">
    <property type="component" value="Chromosome"/>
</dbReference>
<dbReference type="GO" id="GO:0005829">
    <property type="term" value="C:cytosol"/>
    <property type="evidence" value="ECO:0007669"/>
    <property type="project" value="TreeGrafter"/>
</dbReference>
<evidence type="ECO:0000313" key="5">
    <source>
        <dbReference type="Proteomes" id="UP000194948"/>
    </source>
</evidence>